<dbReference type="PANTHER" id="PTHR43811">
    <property type="entry name" value="FKBP-TYPE PEPTIDYL-PROLYL CIS-TRANS ISOMERASE FKPA"/>
    <property type="match status" value="1"/>
</dbReference>
<keyword evidence="6" id="KW-0732">Signal</keyword>
<dbReference type="InterPro" id="IPR046357">
    <property type="entry name" value="PPIase_dom_sf"/>
</dbReference>
<evidence type="ECO:0000256" key="2">
    <source>
        <dbReference type="ARBA" id="ARBA00013194"/>
    </source>
</evidence>
<reference evidence="8" key="1">
    <citation type="submission" date="2021-01" db="EMBL/GenBank/DDBJ databases">
        <authorList>
            <person name="Corre E."/>
            <person name="Pelletier E."/>
            <person name="Niang G."/>
            <person name="Scheremetjew M."/>
            <person name="Finn R."/>
            <person name="Kale V."/>
            <person name="Holt S."/>
            <person name="Cochrane G."/>
            <person name="Meng A."/>
            <person name="Brown T."/>
            <person name="Cohen L."/>
        </authorList>
    </citation>
    <scope>NUCLEOTIDE SEQUENCE</scope>
    <source>
        <strain evidence="8">308</strain>
    </source>
</reference>
<evidence type="ECO:0000259" key="7">
    <source>
        <dbReference type="PROSITE" id="PS50059"/>
    </source>
</evidence>
<dbReference type="GO" id="GO:0003755">
    <property type="term" value="F:peptidyl-prolyl cis-trans isomerase activity"/>
    <property type="evidence" value="ECO:0007669"/>
    <property type="project" value="UniProtKB-KW"/>
</dbReference>
<dbReference type="Gene3D" id="3.10.50.40">
    <property type="match status" value="1"/>
</dbReference>
<keyword evidence="3 5" id="KW-0697">Rotamase</keyword>
<evidence type="ECO:0000256" key="4">
    <source>
        <dbReference type="ARBA" id="ARBA00023235"/>
    </source>
</evidence>
<evidence type="ECO:0000256" key="6">
    <source>
        <dbReference type="SAM" id="SignalP"/>
    </source>
</evidence>
<proteinExistence type="predicted"/>
<evidence type="ECO:0000256" key="1">
    <source>
        <dbReference type="ARBA" id="ARBA00000971"/>
    </source>
</evidence>
<feature type="signal peptide" evidence="6">
    <location>
        <begin position="1"/>
        <end position="30"/>
    </location>
</feature>
<evidence type="ECO:0000313" key="8">
    <source>
        <dbReference type="EMBL" id="CAD8894879.1"/>
    </source>
</evidence>
<comment type="catalytic activity">
    <reaction evidence="1 5">
        <text>[protein]-peptidylproline (omega=180) = [protein]-peptidylproline (omega=0)</text>
        <dbReference type="Rhea" id="RHEA:16237"/>
        <dbReference type="Rhea" id="RHEA-COMP:10747"/>
        <dbReference type="Rhea" id="RHEA-COMP:10748"/>
        <dbReference type="ChEBI" id="CHEBI:83833"/>
        <dbReference type="ChEBI" id="CHEBI:83834"/>
        <dbReference type="EC" id="5.2.1.8"/>
    </reaction>
</comment>
<dbReference type="InterPro" id="IPR001179">
    <property type="entry name" value="PPIase_FKBP_dom"/>
</dbReference>
<organism evidence="8">
    <name type="scientific">Corethron hystrix</name>
    <dbReference type="NCBI Taxonomy" id="216773"/>
    <lineage>
        <taxon>Eukaryota</taxon>
        <taxon>Sar</taxon>
        <taxon>Stramenopiles</taxon>
        <taxon>Ochrophyta</taxon>
        <taxon>Bacillariophyta</taxon>
        <taxon>Coscinodiscophyceae</taxon>
        <taxon>Corethrophycidae</taxon>
        <taxon>Corethrales</taxon>
        <taxon>Corethraceae</taxon>
        <taxon>Corethron</taxon>
    </lineage>
</organism>
<keyword evidence="4 5" id="KW-0413">Isomerase</keyword>
<dbReference type="EC" id="5.2.1.8" evidence="2 5"/>
<dbReference type="AlphaFoldDB" id="A0A7S1BQK4"/>
<dbReference type="SUPFAM" id="SSF54534">
    <property type="entry name" value="FKBP-like"/>
    <property type="match status" value="1"/>
</dbReference>
<dbReference type="PROSITE" id="PS50059">
    <property type="entry name" value="FKBP_PPIASE"/>
    <property type="match status" value="1"/>
</dbReference>
<gene>
    <name evidence="8" type="ORF">CHYS00102_LOCUS22093</name>
</gene>
<accession>A0A7S1BQK4</accession>
<feature type="chain" id="PRO_5030689933" description="peptidylprolyl isomerase" evidence="6">
    <location>
        <begin position="31"/>
        <end position="233"/>
    </location>
</feature>
<feature type="domain" description="PPIase FKBP-type" evidence="7">
    <location>
        <begin position="122"/>
        <end position="187"/>
    </location>
</feature>
<dbReference type="PANTHER" id="PTHR43811:SF26">
    <property type="entry name" value="PEPTIDYL-PROLYL CIS-TRANS ISOMERASE FKBP16-1, CHLOROPLASTIC"/>
    <property type="match status" value="1"/>
</dbReference>
<name>A0A7S1BQK4_9STRA</name>
<evidence type="ECO:0000256" key="3">
    <source>
        <dbReference type="ARBA" id="ARBA00023110"/>
    </source>
</evidence>
<sequence length="233" mass="25031">MSHIIGQFHLFQIFLALLCTLTIKPSPSLAFLGPDCSPGKTKSFRGGTSTSIYANRRDVLSFSFASLAIFPSVSDALVEGNKVSLDTSDDTLPVTSYKKLPSGLAYADARLGTKGDAVAKAGDKVNLQWVLRKSNGYFVDSSAVAGDVPFVFVVGSEGGAIAGVDEGVRGMRAGGIRRLLIPPRLAYVDGLEDGSPGPVPVGYGPRQQMRRVMLKKDVQDEYLYLEVQLTRIR</sequence>
<dbReference type="EMBL" id="HBFR01030391">
    <property type="protein sequence ID" value="CAD8894879.1"/>
    <property type="molecule type" value="Transcribed_RNA"/>
</dbReference>
<evidence type="ECO:0000256" key="5">
    <source>
        <dbReference type="PROSITE-ProRule" id="PRU00277"/>
    </source>
</evidence>
<dbReference type="Pfam" id="PF00254">
    <property type="entry name" value="FKBP_C"/>
    <property type="match status" value="1"/>
</dbReference>
<protein>
    <recommendedName>
        <fullName evidence="2 5">peptidylprolyl isomerase</fullName>
        <ecNumber evidence="2 5">5.2.1.8</ecNumber>
    </recommendedName>
</protein>